<evidence type="ECO:0000313" key="3">
    <source>
        <dbReference type="Proteomes" id="UP001172457"/>
    </source>
</evidence>
<dbReference type="PANTHER" id="PTHR46162:SF40">
    <property type="entry name" value="TRAF-LIKE FAMILY PROTEIN"/>
    <property type="match status" value="1"/>
</dbReference>
<comment type="caution">
    <text evidence="2">The sequence shown here is derived from an EMBL/GenBank/DDBJ whole genome shotgun (WGS) entry which is preliminary data.</text>
</comment>
<dbReference type="InterPro" id="IPR002083">
    <property type="entry name" value="MATH/TRAF_dom"/>
</dbReference>
<dbReference type="InterPro" id="IPR008974">
    <property type="entry name" value="TRAF-like"/>
</dbReference>
<proteinExistence type="predicted"/>
<dbReference type="Pfam" id="PF22486">
    <property type="entry name" value="MATH_2"/>
    <property type="match status" value="2"/>
</dbReference>
<sequence length="214" mass="24001">MSISKRKNEPSHYLLKIESFSLFSEAATTKSNQMFLKPAVINDIENGNRTRFNEKKKEWGFDELISLESFKKVENGYVENDSCVFGAEVFAVTEYAQRDRCLSIIKPPSAVNTHTWKIDNYSDVTETVLQSQVFKVGKVKWKLLIYPKGEEVDEQLSFFLEIQNAALPDGWRVSVALPKDGNIPGDSGWYPSLLGFESKGVPKAGPVINSTAPA</sequence>
<gene>
    <name evidence="2" type="ORF">OSB04_016007</name>
</gene>
<evidence type="ECO:0000313" key="2">
    <source>
        <dbReference type="EMBL" id="KAJ9551962.1"/>
    </source>
</evidence>
<dbReference type="SUPFAM" id="SSF49599">
    <property type="entry name" value="TRAF domain-like"/>
    <property type="match status" value="2"/>
</dbReference>
<dbReference type="CDD" id="cd00121">
    <property type="entry name" value="MATH"/>
    <property type="match status" value="2"/>
</dbReference>
<reference evidence="2" key="1">
    <citation type="submission" date="2023-03" db="EMBL/GenBank/DDBJ databases">
        <title>Chromosome-scale reference genome and RAD-based genetic map of yellow starthistle (Centaurea solstitialis) reveal putative structural variation and QTLs associated with invader traits.</title>
        <authorList>
            <person name="Reatini B."/>
            <person name="Cang F.A."/>
            <person name="Jiang Q."/>
            <person name="Mckibben M.T.W."/>
            <person name="Barker M.S."/>
            <person name="Rieseberg L.H."/>
            <person name="Dlugosch K.M."/>
        </authorList>
    </citation>
    <scope>NUCLEOTIDE SEQUENCE</scope>
    <source>
        <strain evidence="2">CAN-66</strain>
        <tissue evidence="2">Leaf</tissue>
    </source>
</reference>
<protein>
    <recommendedName>
        <fullName evidence="1">MATH domain-containing protein</fullName>
    </recommendedName>
</protein>
<dbReference type="Gene3D" id="2.60.210.10">
    <property type="entry name" value="Apoptosis, Tumor Necrosis Factor Receptor Associated Protein 2, Chain A"/>
    <property type="match status" value="2"/>
</dbReference>
<dbReference type="PROSITE" id="PS50144">
    <property type="entry name" value="MATH"/>
    <property type="match status" value="2"/>
</dbReference>
<organism evidence="2 3">
    <name type="scientific">Centaurea solstitialis</name>
    <name type="common">yellow star-thistle</name>
    <dbReference type="NCBI Taxonomy" id="347529"/>
    <lineage>
        <taxon>Eukaryota</taxon>
        <taxon>Viridiplantae</taxon>
        <taxon>Streptophyta</taxon>
        <taxon>Embryophyta</taxon>
        <taxon>Tracheophyta</taxon>
        <taxon>Spermatophyta</taxon>
        <taxon>Magnoliopsida</taxon>
        <taxon>eudicotyledons</taxon>
        <taxon>Gunneridae</taxon>
        <taxon>Pentapetalae</taxon>
        <taxon>asterids</taxon>
        <taxon>campanulids</taxon>
        <taxon>Asterales</taxon>
        <taxon>Asteraceae</taxon>
        <taxon>Carduoideae</taxon>
        <taxon>Cardueae</taxon>
        <taxon>Centaureinae</taxon>
        <taxon>Centaurea</taxon>
    </lineage>
</organism>
<dbReference type="PANTHER" id="PTHR46162">
    <property type="entry name" value="TRAF-LIKE FAMILY PROTEIN"/>
    <property type="match status" value="1"/>
</dbReference>
<dbReference type="EMBL" id="JARYMX010000004">
    <property type="protein sequence ID" value="KAJ9551962.1"/>
    <property type="molecule type" value="Genomic_DNA"/>
</dbReference>
<keyword evidence="3" id="KW-1185">Reference proteome</keyword>
<feature type="domain" description="MATH" evidence="1">
    <location>
        <begin position="111"/>
        <end position="214"/>
    </location>
</feature>
<dbReference type="AlphaFoldDB" id="A0AA38W820"/>
<dbReference type="Proteomes" id="UP001172457">
    <property type="component" value="Chromosome 4"/>
</dbReference>
<accession>A0AA38W820</accession>
<evidence type="ECO:0000259" key="1">
    <source>
        <dbReference type="PROSITE" id="PS50144"/>
    </source>
</evidence>
<feature type="domain" description="MATH" evidence="1">
    <location>
        <begin position="1"/>
        <end position="89"/>
    </location>
</feature>
<name>A0AA38W820_9ASTR</name>